<organism evidence="2 3">
    <name type="scientific">Arctia plantaginis</name>
    <name type="common">Wood tiger moth</name>
    <name type="synonym">Phalaena plantaginis</name>
    <dbReference type="NCBI Taxonomy" id="874455"/>
    <lineage>
        <taxon>Eukaryota</taxon>
        <taxon>Metazoa</taxon>
        <taxon>Ecdysozoa</taxon>
        <taxon>Arthropoda</taxon>
        <taxon>Hexapoda</taxon>
        <taxon>Insecta</taxon>
        <taxon>Pterygota</taxon>
        <taxon>Neoptera</taxon>
        <taxon>Endopterygota</taxon>
        <taxon>Lepidoptera</taxon>
        <taxon>Glossata</taxon>
        <taxon>Ditrysia</taxon>
        <taxon>Noctuoidea</taxon>
        <taxon>Erebidae</taxon>
        <taxon>Arctiinae</taxon>
        <taxon>Arctia</taxon>
    </lineage>
</organism>
<name>A0A8S1BLH5_ARCPL</name>
<protein>
    <submittedName>
        <fullName evidence="2">Uncharacterized protein</fullName>
    </submittedName>
</protein>
<reference evidence="2 3" key="1">
    <citation type="submission" date="2020-04" db="EMBL/GenBank/DDBJ databases">
        <authorList>
            <person name="Wallbank WR R."/>
            <person name="Pardo Diaz C."/>
            <person name="Kozak K."/>
            <person name="Martin S."/>
            <person name="Jiggins C."/>
            <person name="Moest M."/>
            <person name="Warren A I."/>
            <person name="Byers J.R.P. K."/>
            <person name="Montejo-Kovacevich G."/>
            <person name="Yen C E."/>
        </authorList>
    </citation>
    <scope>NUCLEOTIDE SEQUENCE [LARGE SCALE GENOMIC DNA]</scope>
</reference>
<accession>A0A8S1BLH5</accession>
<dbReference type="EMBL" id="CADEBC010000592">
    <property type="protein sequence ID" value="CAB3257819.1"/>
    <property type="molecule type" value="Genomic_DNA"/>
</dbReference>
<dbReference type="OrthoDB" id="7362285at2759"/>
<gene>
    <name evidence="2" type="ORF">APLA_LOCUS16193</name>
</gene>
<feature type="region of interest" description="Disordered" evidence="1">
    <location>
        <begin position="251"/>
        <end position="281"/>
    </location>
</feature>
<evidence type="ECO:0000313" key="3">
    <source>
        <dbReference type="Proteomes" id="UP000494106"/>
    </source>
</evidence>
<dbReference type="Proteomes" id="UP000494106">
    <property type="component" value="Unassembled WGS sequence"/>
</dbReference>
<evidence type="ECO:0000256" key="1">
    <source>
        <dbReference type="SAM" id="MobiDB-lite"/>
    </source>
</evidence>
<feature type="compositionally biased region" description="Low complexity" evidence="1">
    <location>
        <begin position="266"/>
        <end position="281"/>
    </location>
</feature>
<dbReference type="AlphaFoldDB" id="A0A8S1BLH5"/>
<comment type="caution">
    <text evidence="2">The sequence shown here is derived from an EMBL/GenBank/DDBJ whole genome shotgun (WGS) entry which is preliminary data.</text>
</comment>
<keyword evidence="3" id="KW-1185">Reference proteome</keyword>
<proteinExistence type="predicted"/>
<sequence length="384" mass="42087">MQKIRYYYNIVALINLRQNTQRGVSSDMDVKCSGCNVLINELLAFVCNKVDTLAETAIVQICMSAFAESEIENARQIVFNLLAPSRKITRRKDGNQQKSVKDIVKIIKETEPDCLPVFVARDLNKLPPVTFDHIDVTTFLKEMSLLKKEVAIIRSGKSETASHSPMVEISSLQSEIQQLKKLVQDTLLHSGRKDTQVLLEQSTKNVSITMDNLSCNMNEALEITPGADKMARNSIPLNMCGRDPYVVNGGVESGGSGRNAERLPERSTTTNETTRSTGTEVTGNVSTRTVQDVPGPAPRASGVMITAERSEYTMADAVKSGATPLRGFCISETFTRVLTMLFFALTSSGGKPSDQSSSSEVPCNVPSIGDYQYTISLYLVSMSM</sequence>
<evidence type="ECO:0000313" key="2">
    <source>
        <dbReference type="EMBL" id="CAB3257819.1"/>
    </source>
</evidence>